<evidence type="ECO:0000313" key="1">
    <source>
        <dbReference type="EMBL" id="ACY88255.1"/>
    </source>
</evidence>
<accession>A0A0F6B173</accession>
<dbReference type="Proteomes" id="UP000002695">
    <property type="component" value="Chromosome"/>
</dbReference>
<dbReference type="EMBL" id="CP001363">
    <property type="protein sequence ID" value="ACY88255.1"/>
    <property type="molecule type" value="Genomic_DNA"/>
</dbReference>
<protein>
    <submittedName>
        <fullName evidence="1">Amino acid permease</fullName>
    </submittedName>
</protein>
<dbReference type="HOGENOM" id="CLU_213949_0_0_6"/>
<sequence>MHAVPSLRKIPRLSGFHHFYAFCHNNYSSNFIFIAGYQWKKNWD</sequence>
<organism evidence="1 2">
    <name type="scientific">Salmonella typhimurium (strain 14028s / SGSC 2262)</name>
    <dbReference type="NCBI Taxonomy" id="588858"/>
    <lineage>
        <taxon>Bacteria</taxon>
        <taxon>Pseudomonadati</taxon>
        <taxon>Pseudomonadota</taxon>
        <taxon>Gammaproteobacteria</taxon>
        <taxon>Enterobacterales</taxon>
        <taxon>Enterobacteriaceae</taxon>
        <taxon>Salmonella</taxon>
    </lineage>
</organism>
<dbReference type="KEGG" id="seo:STM14_1782"/>
<proteinExistence type="predicted"/>
<gene>
    <name evidence="1" type="ordered locus">STM14_1782</name>
</gene>
<name>A0A0F6B173_SALT1</name>
<reference evidence="1 2" key="1">
    <citation type="journal article" date="2010" name="J. Bacteriol.">
        <title>Short-term signatures of evolutionary change in the Salmonella enterica serovar typhimurium 14028 genome.</title>
        <authorList>
            <person name="Jarvik T."/>
            <person name="Smillie C."/>
            <person name="Groisman E.A."/>
            <person name="Ochman H."/>
        </authorList>
    </citation>
    <scope>NUCLEOTIDE SEQUENCE [LARGE SCALE GENOMIC DNA]</scope>
    <source>
        <strain evidence="2">14028s / SGSC 2262</strain>
    </source>
</reference>
<keyword evidence="2" id="KW-1185">Reference proteome</keyword>
<dbReference type="AlphaFoldDB" id="A0A0F6B173"/>
<evidence type="ECO:0000313" key="2">
    <source>
        <dbReference type="Proteomes" id="UP000002695"/>
    </source>
</evidence>